<gene>
    <name evidence="4" type="ORF">A1O5_01763</name>
</gene>
<dbReference type="RefSeq" id="XP_007740569.1">
    <property type="nucleotide sequence ID" value="XM_007742379.1"/>
</dbReference>
<dbReference type="FunFam" id="3.40.50.720:FF:000084">
    <property type="entry name" value="Short-chain dehydrogenase reductase"/>
    <property type="match status" value="1"/>
</dbReference>
<dbReference type="STRING" id="1182543.W9X3K5"/>
<comment type="similarity">
    <text evidence="1">Belongs to the short-chain dehydrogenases/reductases (SDR) family.</text>
</comment>
<dbReference type="HOGENOM" id="CLU_010194_1_0_1"/>
<sequence length="253" mass="26892">MDKTLNGKVIAVTGAASGIGKATAKLLALRGATVSICDIKSSELDQVATEITNAGGKVLSAVVDIRDDSQVVQWIEKTIQQFGLLHGAANIAGVVPKRFGIDRVEELDEEDWNFTMEVNLIGLLHCLRAQMQAMSHPGAIVNMSSVIGLTGMDRNAAYCASKQAVIGLSKSASRELGPRGSRVNVIAPGPIDTALLADRYVPDDLKKNTLAPRGSLKRVGRPEEVAEMVAWLLSDASSYVTGSVQIIDGGWMH</sequence>
<keyword evidence="2" id="KW-0521">NADP</keyword>
<reference evidence="4 5" key="1">
    <citation type="submission" date="2013-03" db="EMBL/GenBank/DDBJ databases">
        <title>The Genome Sequence of Cladophialophora psammophila CBS 110553.</title>
        <authorList>
            <consortium name="The Broad Institute Genomics Platform"/>
            <person name="Cuomo C."/>
            <person name="de Hoog S."/>
            <person name="Gorbushina A."/>
            <person name="Walker B."/>
            <person name="Young S.K."/>
            <person name="Zeng Q."/>
            <person name="Gargeya S."/>
            <person name="Fitzgerald M."/>
            <person name="Haas B."/>
            <person name="Abouelleil A."/>
            <person name="Allen A.W."/>
            <person name="Alvarado L."/>
            <person name="Arachchi H.M."/>
            <person name="Berlin A.M."/>
            <person name="Chapman S.B."/>
            <person name="Gainer-Dewar J."/>
            <person name="Goldberg J."/>
            <person name="Griggs A."/>
            <person name="Gujja S."/>
            <person name="Hansen M."/>
            <person name="Howarth C."/>
            <person name="Imamovic A."/>
            <person name="Ireland A."/>
            <person name="Larimer J."/>
            <person name="McCowan C."/>
            <person name="Murphy C."/>
            <person name="Pearson M."/>
            <person name="Poon T.W."/>
            <person name="Priest M."/>
            <person name="Roberts A."/>
            <person name="Saif S."/>
            <person name="Shea T."/>
            <person name="Sisk P."/>
            <person name="Sykes S."/>
            <person name="Wortman J."/>
            <person name="Nusbaum C."/>
            <person name="Birren B."/>
        </authorList>
    </citation>
    <scope>NUCLEOTIDE SEQUENCE [LARGE SCALE GENOMIC DNA]</scope>
    <source>
        <strain evidence="4 5">CBS 110553</strain>
    </source>
</reference>
<dbReference type="SUPFAM" id="SSF51735">
    <property type="entry name" value="NAD(P)-binding Rossmann-fold domains"/>
    <property type="match status" value="1"/>
</dbReference>
<evidence type="ECO:0008006" key="6">
    <source>
        <dbReference type="Google" id="ProtNLM"/>
    </source>
</evidence>
<accession>W9X3K5</accession>
<dbReference type="InterPro" id="IPR020904">
    <property type="entry name" value="Sc_DH/Rdtase_CS"/>
</dbReference>
<keyword evidence="5" id="KW-1185">Reference proteome</keyword>
<comment type="caution">
    <text evidence="4">The sequence shown here is derived from an EMBL/GenBank/DDBJ whole genome shotgun (WGS) entry which is preliminary data.</text>
</comment>
<evidence type="ECO:0000256" key="1">
    <source>
        <dbReference type="ARBA" id="ARBA00006484"/>
    </source>
</evidence>
<evidence type="ECO:0000256" key="2">
    <source>
        <dbReference type="ARBA" id="ARBA00022857"/>
    </source>
</evidence>
<dbReference type="PROSITE" id="PS00061">
    <property type="entry name" value="ADH_SHORT"/>
    <property type="match status" value="1"/>
</dbReference>
<dbReference type="CDD" id="cd05233">
    <property type="entry name" value="SDR_c"/>
    <property type="match status" value="1"/>
</dbReference>
<organism evidence="4 5">
    <name type="scientific">Cladophialophora psammophila CBS 110553</name>
    <dbReference type="NCBI Taxonomy" id="1182543"/>
    <lineage>
        <taxon>Eukaryota</taxon>
        <taxon>Fungi</taxon>
        <taxon>Dikarya</taxon>
        <taxon>Ascomycota</taxon>
        <taxon>Pezizomycotina</taxon>
        <taxon>Eurotiomycetes</taxon>
        <taxon>Chaetothyriomycetidae</taxon>
        <taxon>Chaetothyriales</taxon>
        <taxon>Herpotrichiellaceae</taxon>
        <taxon>Cladophialophora</taxon>
    </lineage>
</organism>
<keyword evidence="3" id="KW-0560">Oxidoreductase</keyword>
<dbReference type="GeneID" id="19186496"/>
<dbReference type="InterPro" id="IPR002347">
    <property type="entry name" value="SDR_fam"/>
</dbReference>
<evidence type="ECO:0000313" key="5">
    <source>
        <dbReference type="Proteomes" id="UP000019471"/>
    </source>
</evidence>
<dbReference type="eggNOG" id="KOG0725">
    <property type="taxonomic scope" value="Eukaryota"/>
</dbReference>
<name>W9X3K5_9EURO</name>
<dbReference type="GO" id="GO:0016491">
    <property type="term" value="F:oxidoreductase activity"/>
    <property type="evidence" value="ECO:0007669"/>
    <property type="project" value="UniProtKB-KW"/>
</dbReference>
<dbReference type="EMBL" id="AMGX01000002">
    <property type="protein sequence ID" value="EXJ75067.1"/>
    <property type="molecule type" value="Genomic_DNA"/>
</dbReference>
<protein>
    <recommendedName>
        <fullName evidence="6">3-oxoacyl-[acyl-carrier protein] reductase</fullName>
    </recommendedName>
</protein>
<dbReference type="PANTHER" id="PTHR24321:SF8">
    <property type="entry name" value="ESTRADIOL 17-BETA-DEHYDROGENASE 8-RELATED"/>
    <property type="match status" value="1"/>
</dbReference>
<dbReference type="Gene3D" id="3.40.50.720">
    <property type="entry name" value="NAD(P)-binding Rossmann-like Domain"/>
    <property type="match status" value="1"/>
</dbReference>
<dbReference type="PANTHER" id="PTHR24321">
    <property type="entry name" value="DEHYDROGENASES, SHORT CHAIN"/>
    <property type="match status" value="1"/>
</dbReference>
<evidence type="ECO:0000256" key="3">
    <source>
        <dbReference type="ARBA" id="ARBA00023002"/>
    </source>
</evidence>
<dbReference type="PRINTS" id="PR00081">
    <property type="entry name" value="GDHRDH"/>
</dbReference>
<dbReference type="InterPro" id="IPR036291">
    <property type="entry name" value="NAD(P)-bd_dom_sf"/>
</dbReference>
<dbReference type="OrthoDB" id="1669814at2759"/>
<proteinExistence type="inferred from homology"/>
<dbReference type="Proteomes" id="UP000019471">
    <property type="component" value="Unassembled WGS sequence"/>
</dbReference>
<dbReference type="Pfam" id="PF13561">
    <property type="entry name" value="adh_short_C2"/>
    <property type="match status" value="1"/>
</dbReference>
<dbReference type="PRINTS" id="PR00080">
    <property type="entry name" value="SDRFAMILY"/>
</dbReference>
<evidence type="ECO:0000313" key="4">
    <source>
        <dbReference type="EMBL" id="EXJ75067.1"/>
    </source>
</evidence>
<dbReference type="AlphaFoldDB" id="W9X3K5"/>